<dbReference type="AlphaFoldDB" id="A0AAI8YY17"/>
<protein>
    <recommendedName>
        <fullName evidence="6">Heterokaryon incompatibility domain-containing protein</fullName>
    </recommendedName>
</protein>
<dbReference type="Proteomes" id="UP001296104">
    <property type="component" value="Unassembled WGS sequence"/>
</dbReference>
<evidence type="ECO:0000256" key="1">
    <source>
        <dbReference type="SAM" id="MobiDB-lite"/>
    </source>
</evidence>
<organism evidence="4 5">
    <name type="scientific">Lecanosticta acicola</name>
    <dbReference type="NCBI Taxonomy" id="111012"/>
    <lineage>
        <taxon>Eukaryota</taxon>
        <taxon>Fungi</taxon>
        <taxon>Dikarya</taxon>
        <taxon>Ascomycota</taxon>
        <taxon>Pezizomycotina</taxon>
        <taxon>Dothideomycetes</taxon>
        <taxon>Dothideomycetidae</taxon>
        <taxon>Mycosphaerellales</taxon>
        <taxon>Mycosphaerellaceae</taxon>
        <taxon>Lecanosticta</taxon>
    </lineage>
</organism>
<feature type="compositionally biased region" description="Low complexity" evidence="1">
    <location>
        <begin position="549"/>
        <end position="564"/>
    </location>
</feature>
<accession>A0AAI8YY17</accession>
<dbReference type="Pfam" id="PF26640">
    <property type="entry name" value="DUF8212"/>
    <property type="match status" value="1"/>
</dbReference>
<evidence type="ECO:0000259" key="2">
    <source>
        <dbReference type="Pfam" id="PF06985"/>
    </source>
</evidence>
<dbReference type="InterPro" id="IPR058525">
    <property type="entry name" value="DUF8212"/>
</dbReference>
<comment type="caution">
    <text evidence="4">The sequence shown here is derived from an EMBL/GenBank/DDBJ whole genome shotgun (WGS) entry which is preliminary data.</text>
</comment>
<feature type="domain" description="Heterokaryon incompatibility" evidence="2">
    <location>
        <begin position="30"/>
        <end position="135"/>
    </location>
</feature>
<reference evidence="4" key="1">
    <citation type="submission" date="2023-11" db="EMBL/GenBank/DDBJ databases">
        <authorList>
            <person name="Alioto T."/>
            <person name="Alioto T."/>
            <person name="Gomez Garrido J."/>
        </authorList>
    </citation>
    <scope>NUCLEOTIDE SEQUENCE</scope>
</reference>
<evidence type="ECO:0000313" key="4">
    <source>
        <dbReference type="EMBL" id="CAK3996492.1"/>
    </source>
</evidence>
<gene>
    <name evidence="4" type="ORF">LECACI_7A004075</name>
</gene>
<sequence>MRLLKSGPFVSGDPATLELHEFRDRKEPRYAALSHLWAEAQDEVLFADLLPHCDPAVKLREGHLAVDLSQEPAASLRQKPGWPKLAFALEQAYEDGKDWLWLDTACIDRSSSAELTEAINSLYHWYQESAICYAFLPDLPLEDWRDAVHSDQSPLQSRWFSRAWTLPELIAPGHLVFYSQEWTRLGDKHQLRHLLSLATGIEPAILDGSRNVEETSIARRMSWAAHRDCALPEDRAYSLVGLFGVNMSPLYGEGEKKAFLRLQEQIMKNSEDHSIFAWSDPQVGDQLHGLLADSPRAFAHSGDFEPYAFEDQYPFEMSNRGVRISLHLTPDNENGFMAALQCPNAYPGSGYLAVYLRKLPSGDRQYARVHCDEITSLDTLGRPEQIYIRQSIPPLGVFPSMRSLHHGMHTSNYSPVSRDSTYSHVVDPISQRPISPPPKSPNRSSPPPERPDSGKMFPIHLFHISKFRTWGGYQVLDVHFQPPKFSLKDRIYADLRKELTYPPNVPDELLLTFKMVQESHRITAAILVGLPDAGESPAAPPATRNHVSNNNNNNNNNNTTATTNGISSRSDDSCVAILLGTSASNSPGFDIVECSSLRDLKTCGRSFEPMDFGTMAFGKHHRVTVRAEPVEYDKAGVKVWQIELGVGGLGKTGIRDSANASLDVARGDLHLGGLKRQDSQRSSMSRMSWIVQRVARRTSDGSR</sequence>
<feature type="domain" description="DUF8212" evidence="3">
    <location>
        <begin position="257"/>
        <end position="294"/>
    </location>
</feature>
<dbReference type="PANTHER" id="PTHR10622:SF10">
    <property type="entry name" value="HET DOMAIN-CONTAINING PROTEIN"/>
    <property type="match status" value="1"/>
</dbReference>
<evidence type="ECO:0000313" key="5">
    <source>
        <dbReference type="Proteomes" id="UP001296104"/>
    </source>
</evidence>
<feature type="region of interest" description="Disordered" evidence="1">
    <location>
        <begin position="427"/>
        <end position="455"/>
    </location>
</feature>
<name>A0AAI8YY17_9PEZI</name>
<dbReference type="EMBL" id="CAVMBE010000021">
    <property type="protein sequence ID" value="CAK3996492.1"/>
    <property type="molecule type" value="Genomic_DNA"/>
</dbReference>
<feature type="compositionally biased region" description="Pro residues" evidence="1">
    <location>
        <begin position="434"/>
        <end position="448"/>
    </location>
</feature>
<feature type="region of interest" description="Disordered" evidence="1">
    <location>
        <begin position="535"/>
        <end position="567"/>
    </location>
</feature>
<evidence type="ECO:0000259" key="3">
    <source>
        <dbReference type="Pfam" id="PF26640"/>
    </source>
</evidence>
<dbReference type="PANTHER" id="PTHR10622">
    <property type="entry name" value="HET DOMAIN-CONTAINING PROTEIN"/>
    <property type="match status" value="1"/>
</dbReference>
<dbReference type="Pfam" id="PF06985">
    <property type="entry name" value="HET"/>
    <property type="match status" value="1"/>
</dbReference>
<proteinExistence type="predicted"/>
<dbReference type="InterPro" id="IPR010730">
    <property type="entry name" value="HET"/>
</dbReference>
<evidence type="ECO:0008006" key="6">
    <source>
        <dbReference type="Google" id="ProtNLM"/>
    </source>
</evidence>
<keyword evidence="5" id="KW-1185">Reference proteome</keyword>